<proteinExistence type="predicted"/>
<accession>A0A2R8FD72</accession>
<sequence>MQVLAPRNHPASLKDLVCASIQTKPECTENLPQELVSYLEEYKKRRFVTIFFVADEEGTVRREYLVFSSNDRYSFYQKRKTGWSLL</sequence>
<protein>
    <submittedName>
        <fullName evidence="1">Uncharacterized protein</fullName>
    </submittedName>
</protein>
<gene>
    <name evidence="1" type="ORF">BRZCDTV_86</name>
</gene>
<evidence type="ECO:0000313" key="1">
    <source>
        <dbReference type="EMBL" id="SPN78962.1"/>
    </source>
</evidence>
<name>A0A2R8FD72_9VIRU</name>
<dbReference type="Proteomes" id="UP000273054">
    <property type="component" value="Segment"/>
</dbReference>
<dbReference type="EMBL" id="LT994651">
    <property type="protein sequence ID" value="SPN78962.1"/>
    <property type="molecule type" value="Genomic_DNA"/>
</dbReference>
<keyword evidence="2" id="KW-1185">Reference proteome</keyword>
<organism evidence="1">
    <name type="scientific">Brazilian cedratvirus IHUMI</name>
    <dbReference type="NCBI Taxonomy" id="2126980"/>
    <lineage>
        <taxon>Viruses</taxon>
        <taxon>Pithoviruses</taxon>
        <taxon>Orthocedratvirinae</taxon>
        <taxon>Alphacedratvirus</taxon>
        <taxon>Alphacedratvirus brasiliense</taxon>
    </lineage>
</organism>
<evidence type="ECO:0000313" key="2">
    <source>
        <dbReference type="Proteomes" id="UP000273054"/>
    </source>
</evidence>
<reference evidence="1" key="1">
    <citation type="submission" date="2018-03" db="EMBL/GenBank/DDBJ databases">
        <authorList>
            <consortium name="Urmite Genomes"/>
        </authorList>
    </citation>
    <scope>NUCLEOTIDE SEQUENCE [LARGE SCALE GENOMIC DNA]</scope>
    <source>
        <strain evidence="1">IHUMI-27.7</strain>
    </source>
</reference>